<dbReference type="AlphaFoldDB" id="Q3AQY9"/>
<dbReference type="SUPFAM" id="SSF75620">
    <property type="entry name" value="Release factor"/>
    <property type="match status" value="1"/>
</dbReference>
<dbReference type="GO" id="GO:0003747">
    <property type="term" value="F:translation release factor activity"/>
    <property type="evidence" value="ECO:0007669"/>
    <property type="project" value="InterPro"/>
</dbReference>
<feature type="region of interest" description="Disordered" evidence="2">
    <location>
        <begin position="99"/>
        <end position="137"/>
    </location>
</feature>
<dbReference type="KEGG" id="cch:Cag_1326"/>
<comment type="similarity">
    <text evidence="1">Belongs to the prokaryotic/mitochondrial release factor family.</text>
</comment>
<feature type="compositionally biased region" description="Basic and acidic residues" evidence="2">
    <location>
        <begin position="117"/>
        <end position="137"/>
    </location>
</feature>
<dbReference type="Pfam" id="PF00472">
    <property type="entry name" value="RF-1"/>
    <property type="match status" value="1"/>
</dbReference>
<dbReference type="InterPro" id="IPR000352">
    <property type="entry name" value="Pep_chain_release_fac_I"/>
</dbReference>
<dbReference type="Gene3D" id="3.30.160.20">
    <property type="match status" value="1"/>
</dbReference>
<dbReference type="GO" id="GO:0072344">
    <property type="term" value="P:rescue of stalled ribosome"/>
    <property type="evidence" value="ECO:0007669"/>
    <property type="project" value="TreeGrafter"/>
</dbReference>
<feature type="domain" description="Prokaryotic-type class I peptide chain release factors" evidence="3">
    <location>
        <begin position="21"/>
        <end position="37"/>
    </location>
</feature>
<dbReference type="PANTHER" id="PTHR47814">
    <property type="entry name" value="PEPTIDYL-TRNA HYDROLASE ARFB"/>
    <property type="match status" value="1"/>
</dbReference>
<dbReference type="InterPro" id="IPR045853">
    <property type="entry name" value="Pep_chain_release_fac_I_sf"/>
</dbReference>
<dbReference type="NCBIfam" id="NF006718">
    <property type="entry name" value="PRK09256.1"/>
    <property type="match status" value="1"/>
</dbReference>
<dbReference type="GO" id="GO:0004045">
    <property type="term" value="F:peptidyl-tRNA hydrolase activity"/>
    <property type="evidence" value="ECO:0007669"/>
    <property type="project" value="TreeGrafter"/>
</dbReference>
<dbReference type="EMBL" id="CP000108">
    <property type="protein sequence ID" value="ABB28586.1"/>
    <property type="molecule type" value="Genomic_DNA"/>
</dbReference>
<dbReference type="GO" id="GO:0043022">
    <property type="term" value="F:ribosome binding"/>
    <property type="evidence" value="ECO:0007669"/>
    <property type="project" value="TreeGrafter"/>
</dbReference>
<sequence>MLQITDMLAIPDEEIELQTMRSQGAGGQNVNKVETAVHLRFSILASSLPNDLKQKLLSRNDHRLTKEGIIIIKAQRYRSQEKNRADALLRLQALLAKAAEPEKPRKRTRPTKSSQLKRREEKLKRSEVKALRGKIET</sequence>
<evidence type="ECO:0000259" key="3">
    <source>
        <dbReference type="PROSITE" id="PS00745"/>
    </source>
</evidence>
<dbReference type="PANTHER" id="PTHR47814:SF1">
    <property type="entry name" value="PEPTIDYL-TRNA HYDROLASE ARFB"/>
    <property type="match status" value="1"/>
</dbReference>
<proteinExistence type="inferred from homology"/>
<organism evidence="4">
    <name type="scientific">Chlorobium chlorochromatii (strain CaD3)</name>
    <dbReference type="NCBI Taxonomy" id="340177"/>
    <lineage>
        <taxon>Bacteria</taxon>
        <taxon>Pseudomonadati</taxon>
        <taxon>Chlorobiota</taxon>
        <taxon>Chlorobiia</taxon>
        <taxon>Chlorobiales</taxon>
        <taxon>Chlorobiaceae</taxon>
        <taxon>Chlorobium/Pelodictyon group</taxon>
        <taxon>Chlorobium</taxon>
    </lineage>
</organism>
<dbReference type="OrthoDB" id="9815709at2"/>
<dbReference type="eggNOG" id="COG1186">
    <property type="taxonomic scope" value="Bacteria"/>
</dbReference>
<accession>Q3AQY9</accession>
<evidence type="ECO:0000256" key="2">
    <source>
        <dbReference type="SAM" id="MobiDB-lite"/>
    </source>
</evidence>
<dbReference type="PROSITE" id="PS00745">
    <property type="entry name" value="RF_PROK_I"/>
    <property type="match status" value="1"/>
</dbReference>
<name>Q3AQY9_CHLCH</name>
<gene>
    <name evidence="4" type="ordered locus">Cag_1326</name>
</gene>
<evidence type="ECO:0000256" key="1">
    <source>
        <dbReference type="ARBA" id="ARBA00010835"/>
    </source>
</evidence>
<dbReference type="STRING" id="340177.Cag_1326"/>
<reference evidence="4" key="1">
    <citation type="submission" date="2005-08" db="EMBL/GenBank/DDBJ databases">
        <title>Complete sequence of Chlorobium chlorochromatii CaD3.</title>
        <authorList>
            <person name="Copeland A."/>
            <person name="Lucas S."/>
            <person name="Lapidus A."/>
            <person name="Barry K."/>
            <person name="Detter J.C."/>
            <person name="Glavina T."/>
            <person name="Hammon N."/>
            <person name="Israni S."/>
            <person name="Pitluck S."/>
            <person name="Bryant D."/>
            <person name="Schmutz J."/>
            <person name="Larimer F."/>
            <person name="Land M."/>
            <person name="Kyrpides N."/>
            <person name="Ivanova N."/>
            <person name="Richardson P."/>
        </authorList>
    </citation>
    <scope>NUCLEOTIDE SEQUENCE [LARGE SCALE GENOMIC DNA]</scope>
    <source>
        <strain evidence="4">CaD3</strain>
    </source>
</reference>
<protein>
    <submittedName>
        <fullName evidence="4">Release factors family protein</fullName>
    </submittedName>
</protein>
<dbReference type="HOGENOM" id="CLU_089470_3_0_10"/>
<evidence type="ECO:0000313" key="4">
    <source>
        <dbReference type="EMBL" id="ABB28586.1"/>
    </source>
</evidence>